<dbReference type="HOGENOM" id="CLU_2390679_0_0_1"/>
<name>L1IFV7_GUITC</name>
<dbReference type="PaxDb" id="55529-EKX34769"/>
<dbReference type="Proteomes" id="UP000011087">
    <property type="component" value="Unassembled WGS sequence"/>
</dbReference>
<reference evidence="2" key="3">
    <citation type="submission" date="2016-03" db="UniProtKB">
        <authorList>
            <consortium name="EnsemblProtists"/>
        </authorList>
    </citation>
    <scope>IDENTIFICATION</scope>
</reference>
<evidence type="ECO:0000313" key="2">
    <source>
        <dbReference type="EnsemblProtists" id="EKX34769"/>
    </source>
</evidence>
<dbReference type="KEGG" id="gtt:GUITHDRAFT_155649"/>
<accession>L1IFV7</accession>
<proteinExistence type="predicted"/>
<reference evidence="1 3" key="1">
    <citation type="journal article" date="2012" name="Nature">
        <title>Algal genomes reveal evolutionary mosaicism and the fate of nucleomorphs.</title>
        <authorList>
            <consortium name="DOE Joint Genome Institute"/>
            <person name="Curtis B.A."/>
            <person name="Tanifuji G."/>
            <person name="Burki F."/>
            <person name="Gruber A."/>
            <person name="Irimia M."/>
            <person name="Maruyama S."/>
            <person name="Arias M.C."/>
            <person name="Ball S.G."/>
            <person name="Gile G.H."/>
            <person name="Hirakawa Y."/>
            <person name="Hopkins J.F."/>
            <person name="Kuo A."/>
            <person name="Rensing S.A."/>
            <person name="Schmutz J."/>
            <person name="Symeonidi A."/>
            <person name="Elias M."/>
            <person name="Eveleigh R.J."/>
            <person name="Herman E.K."/>
            <person name="Klute M.J."/>
            <person name="Nakayama T."/>
            <person name="Obornik M."/>
            <person name="Reyes-Prieto A."/>
            <person name="Armbrust E.V."/>
            <person name="Aves S.J."/>
            <person name="Beiko R.G."/>
            <person name="Coutinho P."/>
            <person name="Dacks J.B."/>
            <person name="Durnford D.G."/>
            <person name="Fast N.M."/>
            <person name="Green B.R."/>
            <person name="Grisdale C.J."/>
            <person name="Hempel F."/>
            <person name="Henrissat B."/>
            <person name="Hoppner M.P."/>
            <person name="Ishida K."/>
            <person name="Kim E."/>
            <person name="Koreny L."/>
            <person name="Kroth P.G."/>
            <person name="Liu Y."/>
            <person name="Malik S.B."/>
            <person name="Maier U.G."/>
            <person name="McRose D."/>
            <person name="Mock T."/>
            <person name="Neilson J.A."/>
            <person name="Onodera N.T."/>
            <person name="Poole A.M."/>
            <person name="Pritham E.J."/>
            <person name="Richards T.A."/>
            <person name="Rocap G."/>
            <person name="Roy S.W."/>
            <person name="Sarai C."/>
            <person name="Schaack S."/>
            <person name="Shirato S."/>
            <person name="Slamovits C.H."/>
            <person name="Spencer D.F."/>
            <person name="Suzuki S."/>
            <person name="Worden A.Z."/>
            <person name="Zauner S."/>
            <person name="Barry K."/>
            <person name="Bell C."/>
            <person name="Bharti A.K."/>
            <person name="Crow J.A."/>
            <person name="Grimwood J."/>
            <person name="Kramer R."/>
            <person name="Lindquist E."/>
            <person name="Lucas S."/>
            <person name="Salamov A."/>
            <person name="McFadden G.I."/>
            <person name="Lane C.E."/>
            <person name="Keeling P.J."/>
            <person name="Gray M.W."/>
            <person name="Grigoriev I.V."/>
            <person name="Archibald J.M."/>
        </authorList>
    </citation>
    <scope>NUCLEOTIDE SEQUENCE</scope>
    <source>
        <strain evidence="1 3">CCMP2712</strain>
    </source>
</reference>
<gene>
    <name evidence="1" type="ORF">GUITHDRAFT_155649</name>
</gene>
<dbReference type="AlphaFoldDB" id="L1IFV7"/>
<protein>
    <submittedName>
        <fullName evidence="1 2">Uncharacterized protein</fullName>
    </submittedName>
</protein>
<dbReference type="EnsemblProtists" id="EKX34769">
    <property type="protein sequence ID" value="EKX34769"/>
    <property type="gene ID" value="GUITHDRAFT_155649"/>
</dbReference>
<reference evidence="3" key="2">
    <citation type="submission" date="2012-11" db="EMBL/GenBank/DDBJ databases">
        <authorList>
            <person name="Kuo A."/>
            <person name="Curtis B.A."/>
            <person name="Tanifuji G."/>
            <person name="Burki F."/>
            <person name="Gruber A."/>
            <person name="Irimia M."/>
            <person name="Maruyama S."/>
            <person name="Arias M.C."/>
            <person name="Ball S.G."/>
            <person name="Gile G.H."/>
            <person name="Hirakawa Y."/>
            <person name="Hopkins J.F."/>
            <person name="Rensing S.A."/>
            <person name="Schmutz J."/>
            <person name="Symeonidi A."/>
            <person name="Elias M."/>
            <person name="Eveleigh R.J."/>
            <person name="Herman E.K."/>
            <person name="Klute M.J."/>
            <person name="Nakayama T."/>
            <person name="Obornik M."/>
            <person name="Reyes-Prieto A."/>
            <person name="Armbrust E.V."/>
            <person name="Aves S.J."/>
            <person name="Beiko R.G."/>
            <person name="Coutinho P."/>
            <person name="Dacks J.B."/>
            <person name="Durnford D.G."/>
            <person name="Fast N.M."/>
            <person name="Green B.R."/>
            <person name="Grisdale C."/>
            <person name="Hempe F."/>
            <person name="Henrissat B."/>
            <person name="Hoppner M.P."/>
            <person name="Ishida K.-I."/>
            <person name="Kim E."/>
            <person name="Koreny L."/>
            <person name="Kroth P.G."/>
            <person name="Liu Y."/>
            <person name="Malik S.-B."/>
            <person name="Maier U.G."/>
            <person name="McRose D."/>
            <person name="Mock T."/>
            <person name="Neilson J.A."/>
            <person name="Onodera N.T."/>
            <person name="Poole A.M."/>
            <person name="Pritham E.J."/>
            <person name="Richards T.A."/>
            <person name="Rocap G."/>
            <person name="Roy S.W."/>
            <person name="Sarai C."/>
            <person name="Schaack S."/>
            <person name="Shirato S."/>
            <person name="Slamovits C.H."/>
            <person name="Spencer D.F."/>
            <person name="Suzuki S."/>
            <person name="Worden A.Z."/>
            <person name="Zauner S."/>
            <person name="Barry K."/>
            <person name="Bell C."/>
            <person name="Bharti A.K."/>
            <person name="Crow J.A."/>
            <person name="Grimwood J."/>
            <person name="Kramer R."/>
            <person name="Lindquist E."/>
            <person name="Lucas S."/>
            <person name="Salamov A."/>
            <person name="McFadden G.I."/>
            <person name="Lane C.E."/>
            <person name="Keeling P.J."/>
            <person name="Gray M.W."/>
            <person name="Grigoriev I.V."/>
            <person name="Archibald J.M."/>
        </authorList>
    </citation>
    <scope>NUCLEOTIDE SEQUENCE</scope>
    <source>
        <strain evidence="3">CCMP2712</strain>
    </source>
</reference>
<evidence type="ECO:0000313" key="3">
    <source>
        <dbReference type="Proteomes" id="UP000011087"/>
    </source>
</evidence>
<sequence length="94" mass="10946">MLWRRGAHAHNHAGAPEVIVCRTESWTLGTGISMQQHTILIENYILMNHRRDLQTNNLSISTLPDPRVVFDIPQRHVPLLRSMLNTFEFRLEMT</sequence>
<keyword evidence="3" id="KW-1185">Reference proteome</keyword>
<organism evidence="1">
    <name type="scientific">Guillardia theta (strain CCMP2712)</name>
    <name type="common">Cryptophyte</name>
    <dbReference type="NCBI Taxonomy" id="905079"/>
    <lineage>
        <taxon>Eukaryota</taxon>
        <taxon>Cryptophyceae</taxon>
        <taxon>Pyrenomonadales</taxon>
        <taxon>Geminigeraceae</taxon>
        <taxon>Guillardia</taxon>
    </lineage>
</organism>
<evidence type="ECO:0000313" key="1">
    <source>
        <dbReference type="EMBL" id="EKX34769.1"/>
    </source>
</evidence>
<dbReference type="GeneID" id="17291494"/>
<dbReference type="RefSeq" id="XP_005821749.1">
    <property type="nucleotide sequence ID" value="XM_005821692.1"/>
</dbReference>
<dbReference type="EMBL" id="JH993103">
    <property type="protein sequence ID" value="EKX34769.1"/>
    <property type="molecule type" value="Genomic_DNA"/>
</dbReference>